<dbReference type="PANTHER" id="PTHR43283">
    <property type="entry name" value="BETA-LACTAMASE-RELATED"/>
    <property type="match status" value="1"/>
</dbReference>
<protein>
    <submittedName>
        <fullName evidence="4">Beta-lactamase/transpeptidase-like protein</fullName>
    </submittedName>
</protein>
<dbReference type="OrthoDB" id="428260at2759"/>
<evidence type="ECO:0000313" key="5">
    <source>
        <dbReference type="Proteomes" id="UP000756346"/>
    </source>
</evidence>
<dbReference type="InterPro" id="IPR012338">
    <property type="entry name" value="Beta-lactam/transpept-like"/>
</dbReference>
<dbReference type="Gene3D" id="3.40.710.10">
    <property type="entry name" value="DD-peptidase/beta-lactamase superfamily"/>
    <property type="match status" value="1"/>
</dbReference>
<comment type="caution">
    <text evidence="4">The sequence shown here is derived from an EMBL/GenBank/DDBJ whole genome shotgun (WGS) entry which is preliminary data.</text>
</comment>
<reference evidence="4" key="1">
    <citation type="journal article" date="2021" name="Nat. Commun.">
        <title>Genetic determinants of endophytism in the Arabidopsis root mycobiome.</title>
        <authorList>
            <person name="Mesny F."/>
            <person name="Miyauchi S."/>
            <person name="Thiergart T."/>
            <person name="Pickel B."/>
            <person name="Atanasova L."/>
            <person name="Karlsson M."/>
            <person name="Huettel B."/>
            <person name="Barry K.W."/>
            <person name="Haridas S."/>
            <person name="Chen C."/>
            <person name="Bauer D."/>
            <person name="Andreopoulos W."/>
            <person name="Pangilinan J."/>
            <person name="LaButti K."/>
            <person name="Riley R."/>
            <person name="Lipzen A."/>
            <person name="Clum A."/>
            <person name="Drula E."/>
            <person name="Henrissat B."/>
            <person name="Kohler A."/>
            <person name="Grigoriev I.V."/>
            <person name="Martin F.M."/>
            <person name="Hacquard S."/>
        </authorList>
    </citation>
    <scope>NUCLEOTIDE SEQUENCE</scope>
    <source>
        <strain evidence="4">MPI-CAGE-CH-0230</strain>
    </source>
</reference>
<dbReference type="RefSeq" id="XP_046016699.1">
    <property type="nucleotide sequence ID" value="XM_046160832.1"/>
</dbReference>
<dbReference type="GO" id="GO:0016787">
    <property type="term" value="F:hydrolase activity"/>
    <property type="evidence" value="ECO:0007669"/>
    <property type="project" value="UniProtKB-KW"/>
</dbReference>
<dbReference type="InterPro" id="IPR001466">
    <property type="entry name" value="Beta-lactam-related"/>
</dbReference>
<comment type="similarity">
    <text evidence="1">Belongs to the class-A beta-lactamase family.</text>
</comment>
<proteinExistence type="inferred from homology"/>
<accession>A0A9P8YDZ3</accession>
<evidence type="ECO:0000313" key="4">
    <source>
        <dbReference type="EMBL" id="KAH7037578.1"/>
    </source>
</evidence>
<evidence type="ECO:0000256" key="1">
    <source>
        <dbReference type="ARBA" id="ARBA00009009"/>
    </source>
</evidence>
<dbReference type="SUPFAM" id="SSF56601">
    <property type="entry name" value="beta-lactamase/transpeptidase-like"/>
    <property type="match status" value="1"/>
</dbReference>
<keyword evidence="2" id="KW-0378">Hydrolase</keyword>
<keyword evidence="5" id="KW-1185">Reference proteome</keyword>
<sequence>MRPFEKTIEAACAAEEIPGAVLLATDRHGKFTYGKAFGKRSVREGADQSPLKPDAVMWIASCTKVVTCIAAMQCCERGLLSLDGPIYDILPELKDLPVIRGFNDDGSPKLVPHKNTMTLRHLLTHSSGFAYDETHPKLLAWHAWHRTKPSFTGNSVEAQHGYPLVFEPGESWCYGAGIDWAGVAVERACGGTTLQKYFEDNIFNRVGARDIVFSSHMHTRPDLQARMADMSKRDPENPSKVKRSNAKLQFNARGGCFGGSGMFASPTDYLKVLKGMLTSDTDETLLKKESVAEFFRPCLSSKAKAELNKLLRIKEVRDGMGNIPESVSKDWSLGGIINEGDVPGGRLAGTMTWGGLPNLVWWCDRKAGLCALYAGQLLPPADARMAELCGLFEEGLYKMREAAAAKL</sequence>
<evidence type="ECO:0000256" key="2">
    <source>
        <dbReference type="ARBA" id="ARBA00022801"/>
    </source>
</evidence>
<name>A0A9P8YDZ3_9PEZI</name>
<organism evidence="4 5">
    <name type="scientific">Microdochium trichocladiopsis</name>
    <dbReference type="NCBI Taxonomy" id="1682393"/>
    <lineage>
        <taxon>Eukaryota</taxon>
        <taxon>Fungi</taxon>
        <taxon>Dikarya</taxon>
        <taxon>Ascomycota</taxon>
        <taxon>Pezizomycotina</taxon>
        <taxon>Sordariomycetes</taxon>
        <taxon>Xylariomycetidae</taxon>
        <taxon>Xylariales</taxon>
        <taxon>Microdochiaceae</taxon>
        <taxon>Microdochium</taxon>
    </lineage>
</organism>
<feature type="domain" description="Beta-lactamase-related" evidence="3">
    <location>
        <begin position="5"/>
        <end position="380"/>
    </location>
</feature>
<dbReference type="EMBL" id="JAGTJQ010000002">
    <property type="protein sequence ID" value="KAH7037578.1"/>
    <property type="molecule type" value="Genomic_DNA"/>
</dbReference>
<dbReference type="PANTHER" id="PTHR43283:SF17">
    <property type="entry name" value="(LOVD), PUTATIVE (AFU_ORTHOLOGUE AFUA_5G00920)-RELATED"/>
    <property type="match status" value="1"/>
</dbReference>
<dbReference type="GeneID" id="70190378"/>
<dbReference type="InterPro" id="IPR050789">
    <property type="entry name" value="Diverse_Enzym_Activities"/>
</dbReference>
<dbReference type="AlphaFoldDB" id="A0A9P8YDZ3"/>
<gene>
    <name evidence="4" type="ORF">B0I36DRAFT_380751</name>
</gene>
<dbReference type="Pfam" id="PF00144">
    <property type="entry name" value="Beta-lactamase"/>
    <property type="match status" value="1"/>
</dbReference>
<evidence type="ECO:0000259" key="3">
    <source>
        <dbReference type="Pfam" id="PF00144"/>
    </source>
</evidence>
<dbReference type="Proteomes" id="UP000756346">
    <property type="component" value="Unassembled WGS sequence"/>
</dbReference>